<name>Q65R01_MANSM</name>
<dbReference type="Proteomes" id="UP000000607">
    <property type="component" value="Chromosome"/>
</dbReference>
<dbReference type="HOGENOM" id="CLU_3081542_0_0_6"/>
<dbReference type="KEGG" id="msu:MS2002"/>
<dbReference type="EMBL" id="AE016827">
    <property type="protein sequence ID" value="AAU38609.1"/>
    <property type="molecule type" value="Genomic_DNA"/>
</dbReference>
<sequence>MLEILQRHKRLRLNIGYAKGGEAVSAAGKNFLKTDRSFYAFVPNQAAYKSKR</sequence>
<dbReference type="STRING" id="221988.MS2002"/>
<evidence type="ECO:0000313" key="2">
    <source>
        <dbReference type="Proteomes" id="UP000000607"/>
    </source>
</evidence>
<gene>
    <name evidence="1" type="ordered locus">MS2002</name>
</gene>
<proteinExistence type="predicted"/>
<dbReference type="RefSeq" id="WP_011201160.1">
    <property type="nucleotide sequence ID" value="NC_006300.1"/>
</dbReference>
<protein>
    <submittedName>
        <fullName evidence="1">Uncharacterized protein</fullName>
    </submittedName>
</protein>
<keyword evidence="2" id="KW-1185">Reference proteome</keyword>
<organism evidence="1 2">
    <name type="scientific">Mannheimia succiniciproducens (strain KCTC 0769BP / MBEL55E)</name>
    <dbReference type="NCBI Taxonomy" id="221988"/>
    <lineage>
        <taxon>Bacteria</taxon>
        <taxon>Pseudomonadati</taxon>
        <taxon>Pseudomonadota</taxon>
        <taxon>Gammaproteobacteria</taxon>
        <taxon>Pasteurellales</taxon>
        <taxon>Pasteurellaceae</taxon>
        <taxon>Basfia</taxon>
    </lineage>
</organism>
<dbReference type="AlphaFoldDB" id="Q65R01"/>
<accession>Q65R01</accession>
<reference evidence="1 2" key="1">
    <citation type="journal article" date="2004" name="Nat. Biotechnol.">
        <title>The genome sequence of the capnophilic rumen bacterium Mannheimia succiniciproducens.</title>
        <authorList>
            <person name="Hong S.H."/>
            <person name="Kim J.S."/>
            <person name="Lee S.Y."/>
            <person name="In Y.H."/>
            <person name="Choi S.S."/>
            <person name="Rih J.-K."/>
            <person name="Kim C.H."/>
            <person name="Jeong H."/>
            <person name="Hur C.G."/>
            <person name="Kim J.J."/>
        </authorList>
    </citation>
    <scope>NUCLEOTIDE SEQUENCE [LARGE SCALE GENOMIC DNA]</scope>
    <source>
        <strain evidence="2">KCTC 0769BP / MBEL55E</strain>
    </source>
</reference>
<evidence type="ECO:0000313" key="1">
    <source>
        <dbReference type="EMBL" id="AAU38609.1"/>
    </source>
</evidence>